<reference evidence="1 2" key="1">
    <citation type="submission" date="2020-04" db="EMBL/GenBank/DDBJ databases">
        <title>Molecular characterization of pseudomonads from Agaricus bisporus reveal novel blotch 2 pathogens in Western Europe.</title>
        <authorList>
            <person name="Taparia T."/>
            <person name="Krijger M."/>
            <person name="Haynes E."/>
            <person name="Elpinstone J.G."/>
            <person name="Noble R."/>
            <person name="Van Der Wolf J."/>
        </authorList>
    </citation>
    <scope>NUCLEOTIDE SEQUENCE [LARGE SCALE GENOMIC DNA]</scope>
    <source>
        <strain evidence="1 2">IPO3738</strain>
    </source>
</reference>
<name>A0A7Y7XYD3_9PSED</name>
<proteinExistence type="predicted"/>
<dbReference type="AlphaFoldDB" id="A0A7Y7XYD3"/>
<gene>
    <name evidence="1" type="ORF">HX845_06975</name>
</gene>
<evidence type="ECO:0000313" key="2">
    <source>
        <dbReference type="Proteomes" id="UP000517547"/>
    </source>
</evidence>
<dbReference type="EMBL" id="JACAQE010000002">
    <property type="protein sequence ID" value="NWC13372.1"/>
    <property type="molecule type" value="Genomic_DNA"/>
</dbReference>
<accession>A0A7Y7XYD3</accession>
<dbReference type="RefSeq" id="WP_146049160.1">
    <property type="nucleotide sequence ID" value="NZ_JACAQE010000002.1"/>
</dbReference>
<organism evidence="1 2">
    <name type="scientific">Pseudomonas gingeri</name>
    <dbReference type="NCBI Taxonomy" id="117681"/>
    <lineage>
        <taxon>Bacteria</taxon>
        <taxon>Pseudomonadati</taxon>
        <taxon>Pseudomonadota</taxon>
        <taxon>Gammaproteobacteria</taxon>
        <taxon>Pseudomonadales</taxon>
        <taxon>Pseudomonadaceae</taxon>
        <taxon>Pseudomonas</taxon>
    </lineage>
</organism>
<protein>
    <submittedName>
        <fullName evidence="1">Uncharacterized protein</fullName>
    </submittedName>
</protein>
<sequence>MKVIAQLSNNLLLNRHNLFKHLNVLVLDKACSMPLCSIETGRFMNKCLRQIVSGLYRPAALAICAKLPRQGEKTFIY</sequence>
<evidence type="ECO:0000313" key="1">
    <source>
        <dbReference type="EMBL" id="NWC13372.1"/>
    </source>
</evidence>
<dbReference type="Proteomes" id="UP000517547">
    <property type="component" value="Unassembled WGS sequence"/>
</dbReference>
<comment type="caution">
    <text evidence="1">The sequence shown here is derived from an EMBL/GenBank/DDBJ whole genome shotgun (WGS) entry which is preliminary data.</text>
</comment>